<dbReference type="PANTHER" id="PTHR46188:SF1">
    <property type="entry name" value="BOLA-LIKE PROTEIN 3"/>
    <property type="match status" value="1"/>
</dbReference>
<dbReference type="GO" id="GO:0005759">
    <property type="term" value="C:mitochondrial matrix"/>
    <property type="evidence" value="ECO:0007669"/>
    <property type="project" value="TreeGrafter"/>
</dbReference>
<dbReference type="InterPro" id="IPR002634">
    <property type="entry name" value="BolA"/>
</dbReference>
<dbReference type="Proteomes" id="UP000697127">
    <property type="component" value="Unassembled WGS sequence"/>
</dbReference>
<name>A0A9P7BHW2_9ASCO</name>
<organism evidence="3 4">
    <name type="scientific">Pichia californica</name>
    <dbReference type="NCBI Taxonomy" id="460514"/>
    <lineage>
        <taxon>Eukaryota</taxon>
        <taxon>Fungi</taxon>
        <taxon>Dikarya</taxon>
        <taxon>Ascomycota</taxon>
        <taxon>Saccharomycotina</taxon>
        <taxon>Pichiomycetes</taxon>
        <taxon>Pichiales</taxon>
        <taxon>Pichiaceae</taxon>
        <taxon>Pichia</taxon>
    </lineage>
</organism>
<protein>
    <submittedName>
        <fullName evidence="3">BolA-like protein 3</fullName>
    </submittedName>
</protein>
<dbReference type="OrthoDB" id="203381at2759"/>
<dbReference type="PANTHER" id="PTHR46188">
    <property type="entry name" value="BOLA-LIKE PROTEIN 3"/>
    <property type="match status" value="1"/>
</dbReference>
<dbReference type="SUPFAM" id="SSF82657">
    <property type="entry name" value="BolA-like"/>
    <property type="match status" value="1"/>
</dbReference>
<dbReference type="InterPro" id="IPR052275">
    <property type="entry name" value="Mt_Fe-S_assembly_factor"/>
</dbReference>
<comment type="caution">
    <text evidence="3">The sequence shown here is derived from an EMBL/GenBank/DDBJ whole genome shotgun (WGS) entry which is preliminary data.</text>
</comment>
<dbReference type="Pfam" id="PF01722">
    <property type="entry name" value="BolA"/>
    <property type="match status" value="1"/>
</dbReference>
<dbReference type="EMBL" id="PUHW01000009">
    <property type="protein sequence ID" value="KAG0691070.1"/>
    <property type="molecule type" value="Genomic_DNA"/>
</dbReference>
<accession>A0A9P7BHW2</accession>
<keyword evidence="4" id="KW-1185">Reference proteome</keyword>
<comment type="similarity">
    <text evidence="1 2">Belongs to the BolA/IbaG family.</text>
</comment>
<dbReference type="Gene3D" id="3.10.20.90">
    <property type="entry name" value="Phosphatidylinositol 3-kinase Catalytic Subunit, Chain A, domain 1"/>
    <property type="match status" value="1"/>
</dbReference>
<evidence type="ECO:0000256" key="1">
    <source>
        <dbReference type="ARBA" id="ARBA00005578"/>
    </source>
</evidence>
<reference evidence="3" key="1">
    <citation type="submission" date="2020-11" db="EMBL/GenBank/DDBJ databases">
        <title>Kefir isolates.</title>
        <authorList>
            <person name="Marcisauskas S."/>
            <person name="Kim Y."/>
            <person name="Blasche S."/>
        </authorList>
    </citation>
    <scope>NUCLEOTIDE SEQUENCE</scope>
    <source>
        <strain evidence="3">Olga-1</strain>
    </source>
</reference>
<gene>
    <name evidence="3" type="primary">BOL3</name>
    <name evidence="3" type="ORF">C6P40_005297</name>
</gene>
<evidence type="ECO:0000256" key="2">
    <source>
        <dbReference type="RuleBase" id="RU003860"/>
    </source>
</evidence>
<evidence type="ECO:0000313" key="3">
    <source>
        <dbReference type="EMBL" id="KAG0691070.1"/>
    </source>
</evidence>
<proteinExistence type="inferred from homology"/>
<dbReference type="AlphaFoldDB" id="A0A9P7BHW2"/>
<sequence length="118" mass="13087">MMISATRRILLSSSSSSPSLSNLSKSSFILKRFYVAPTYLNPAEKHIYEKLETELEPVILDVQDVSGGCGSMYAINIICEKFNGISMIKQHRLVNSILKDEIAGWHGLQLKTKAANKA</sequence>
<dbReference type="InterPro" id="IPR036065">
    <property type="entry name" value="BolA-like_sf"/>
</dbReference>
<evidence type="ECO:0000313" key="4">
    <source>
        <dbReference type="Proteomes" id="UP000697127"/>
    </source>
</evidence>